<organism evidence="1 2">
    <name type="scientific">Flavobacterium pisciphilum</name>
    <dbReference type="NCBI Taxonomy" id="2893755"/>
    <lineage>
        <taxon>Bacteria</taxon>
        <taxon>Pseudomonadati</taxon>
        <taxon>Bacteroidota</taxon>
        <taxon>Flavobacteriia</taxon>
        <taxon>Flavobacteriales</taxon>
        <taxon>Flavobacteriaceae</taxon>
        <taxon>Flavobacterium</taxon>
    </lineage>
</organism>
<gene>
    <name evidence="1" type="ORF">LNQ49_12840</name>
</gene>
<evidence type="ECO:0000313" key="1">
    <source>
        <dbReference type="EMBL" id="MCC9072470.1"/>
    </source>
</evidence>
<keyword evidence="2" id="KW-1185">Reference proteome</keyword>
<dbReference type="EMBL" id="JAJJMO010000001">
    <property type="protein sequence ID" value="MCC9072470.1"/>
    <property type="molecule type" value="Genomic_DNA"/>
</dbReference>
<reference evidence="1" key="1">
    <citation type="submission" date="2021-11" db="EMBL/GenBank/DDBJ databases">
        <title>Description of novel Flavobacterium species.</title>
        <authorList>
            <person name="Saticioglu I.B."/>
            <person name="Ay H."/>
            <person name="Altun S."/>
            <person name="Duman M."/>
        </authorList>
    </citation>
    <scope>NUCLEOTIDE SEQUENCE</scope>
    <source>
        <strain evidence="1">F-65</strain>
    </source>
</reference>
<dbReference type="Proteomes" id="UP001430919">
    <property type="component" value="Unassembled WGS sequence"/>
</dbReference>
<comment type="caution">
    <text evidence="1">The sequence shown here is derived from an EMBL/GenBank/DDBJ whole genome shotgun (WGS) entry which is preliminary data.</text>
</comment>
<proteinExistence type="predicted"/>
<evidence type="ECO:0008006" key="3">
    <source>
        <dbReference type="Google" id="ProtNLM"/>
    </source>
</evidence>
<sequence>MEEFITYEVTFIETKEKWIFQYRKSDKILHCFINLKGSSFINLLRKQTFPENVEMIEQWSKFRKIVTIELKLEDYSFDAFWEKYELKRKKELSQKAFEKLDLVSKIKCFTSLKNYNEDLKKTGQSKAHMVTWINQKRYNDEY</sequence>
<evidence type="ECO:0000313" key="2">
    <source>
        <dbReference type="Proteomes" id="UP001430919"/>
    </source>
</evidence>
<name>A0ABS8MUN4_9FLAO</name>
<protein>
    <recommendedName>
        <fullName evidence="3">Bacteriocin-protection, YdeI or OmpD-Associated</fullName>
    </recommendedName>
</protein>
<dbReference type="RefSeq" id="WP_229989304.1">
    <property type="nucleotide sequence ID" value="NZ_JAJJMO010000001.1"/>
</dbReference>
<accession>A0ABS8MUN4</accession>